<dbReference type="AlphaFoldDB" id="A0A8S4RD42"/>
<reference evidence="1" key="1">
    <citation type="submission" date="2022-03" db="EMBL/GenBank/DDBJ databases">
        <authorList>
            <person name="Lindestad O."/>
        </authorList>
    </citation>
    <scope>NUCLEOTIDE SEQUENCE</scope>
</reference>
<keyword evidence="2" id="KW-1185">Reference proteome</keyword>
<dbReference type="EMBL" id="CAKXAJ010024985">
    <property type="protein sequence ID" value="CAH2233612.1"/>
    <property type="molecule type" value="Genomic_DNA"/>
</dbReference>
<dbReference type="OrthoDB" id="410404at2759"/>
<organism evidence="1 2">
    <name type="scientific">Pararge aegeria aegeria</name>
    <dbReference type="NCBI Taxonomy" id="348720"/>
    <lineage>
        <taxon>Eukaryota</taxon>
        <taxon>Metazoa</taxon>
        <taxon>Ecdysozoa</taxon>
        <taxon>Arthropoda</taxon>
        <taxon>Hexapoda</taxon>
        <taxon>Insecta</taxon>
        <taxon>Pterygota</taxon>
        <taxon>Neoptera</taxon>
        <taxon>Endopterygota</taxon>
        <taxon>Lepidoptera</taxon>
        <taxon>Glossata</taxon>
        <taxon>Ditrysia</taxon>
        <taxon>Papilionoidea</taxon>
        <taxon>Nymphalidae</taxon>
        <taxon>Satyrinae</taxon>
        <taxon>Satyrini</taxon>
        <taxon>Parargina</taxon>
        <taxon>Pararge</taxon>
    </lineage>
</organism>
<dbReference type="Proteomes" id="UP000838756">
    <property type="component" value="Unassembled WGS sequence"/>
</dbReference>
<gene>
    <name evidence="1" type="primary">jg1569</name>
    <name evidence="1" type="ORF">PAEG_LOCUS11563</name>
</gene>
<name>A0A8S4RD42_9NEOP</name>
<evidence type="ECO:0000313" key="2">
    <source>
        <dbReference type="Proteomes" id="UP000838756"/>
    </source>
</evidence>
<comment type="caution">
    <text evidence="1">The sequence shown here is derived from an EMBL/GenBank/DDBJ whole genome shotgun (WGS) entry which is preliminary data.</text>
</comment>
<sequence length="77" mass="9151">MYYQGILNEAAAAVVWAYLSRMSDERVAKQIFYPELQDGKRKQGGQIPRYKDVLKRHMKQYAIVSPRWETFTKDRSH</sequence>
<accession>A0A8S4RD42</accession>
<proteinExistence type="predicted"/>
<evidence type="ECO:0000313" key="1">
    <source>
        <dbReference type="EMBL" id="CAH2233612.1"/>
    </source>
</evidence>
<protein>
    <submittedName>
        <fullName evidence="1">Jg1569 protein</fullName>
    </submittedName>
</protein>